<dbReference type="GO" id="GO:0042600">
    <property type="term" value="C:egg chorion"/>
    <property type="evidence" value="ECO:0007669"/>
    <property type="project" value="InterPro"/>
</dbReference>
<comment type="function">
    <text evidence="1">This protein is one of many from the eggshell of the gypsy moth.</text>
</comment>
<dbReference type="GO" id="GO:0005213">
    <property type="term" value="F:structural constituent of egg chorion"/>
    <property type="evidence" value="ECO:0007669"/>
    <property type="project" value="InterPro"/>
</dbReference>
<dbReference type="GO" id="GO:0007304">
    <property type="term" value="P:chorion-containing eggshell formation"/>
    <property type="evidence" value="ECO:0007669"/>
    <property type="project" value="InterPro"/>
</dbReference>
<organism evidence="5 6">
    <name type="scientific">Spodoptera frugiperda</name>
    <name type="common">Fall armyworm</name>
    <dbReference type="NCBI Taxonomy" id="7108"/>
    <lineage>
        <taxon>Eukaryota</taxon>
        <taxon>Metazoa</taxon>
        <taxon>Ecdysozoa</taxon>
        <taxon>Arthropoda</taxon>
        <taxon>Hexapoda</taxon>
        <taxon>Insecta</taxon>
        <taxon>Pterygota</taxon>
        <taxon>Neoptera</taxon>
        <taxon>Endopterygota</taxon>
        <taxon>Lepidoptera</taxon>
        <taxon>Glossata</taxon>
        <taxon>Ditrysia</taxon>
        <taxon>Noctuoidea</taxon>
        <taxon>Noctuidae</taxon>
        <taxon>Amphipyrinae</taxon>
        <taxon>Spodoptera</taxon>
    </lineage>
</organism>
<protein>
    <submittedName>
        <fullName evidence="6">Chorion class A proteins Ld9-like</fullName>
    </submittedName>
</protein>
<accession>A0A9R0E386</accession>
<dbReference type="OrthoDB" id="7490938at2759"/>
<dbReference type="GeneID" id="118279767"/>
<dbReference type="Pfam" id="PF01723">
    <property type="entry name" value="Chorion_1"/>
    <property type="match status" value="1"/>
</dbReference>
<reference evidence="6" key="1">
    <citation type="submission" date="2025-08" db="UniProtKB">
        <authorList>
            <consortium name="RefSeq"/>
        </authorList>
    </citation>
    <scope>IDENTIFICATION</scope>
    <source>
        <tissue evidence="6">Whole larval tissue</tissue>
    </source>
</reference>
<proteinExistence type="inferred from homology"/>
<comment type="similarity">
    <text evidence="2 4">Belongs to the chorion protein family.</text>
</comment>
<dbReference type="RefSeq" id="XP_050558417.1">
    <property type="nucleotide sequence ID" value="XM_050702460.1"/>
</dbReference>
<sequence length="157" mass="15363">MVRLRLLEGQSVWFRGSGGVNTRPSPALEDLYQGRRNLDQLFIAPALAPAPALLAPAAPCRGALGGALGVGALGLGTFGFAAFGSAYGGTLAPAGAYASATEGNVAVLGELPVSGTTAIGGQVPIMGAVSFGGAVPAAGAVSISGKCLCVCEPVVYC</sequence>
<gene>
    <name evidence="6" type="primary">LOC118279767</name>
</gene>
<evidence type="ECO:0000256" key="3">
    <source>
        <dbReference type="ARBA" id="ARBA00022737"/>
    </source>
</evidence>
<dbReference type="Proteomes" id="UP000829999">
    <property type="component" value="Chromosome 22"/>
</dbReference>
<dbReference type="AlphaFoldDB" id="A0A9R0E386"/>
<evidence type="ECO:0000256" key="4">
    <source>
        <dbReference type="RuleBase" id="RU004378"/>
    </source>
</evidence>
<evidence type="ECO:0000313" key="6">
    <source>
        <dbReference type="RefSeq" id="XP_050558417.1"/>
    </source>
</evidence>
<evidence type="ECO:0000256" key="2">
    <source>
        <dbReference type="ARBA" id="ARBA00005906"/>
    </source>
</evidence>
<name>A0A9R0E386_SPOFR</name>
<evidence type="ECO:0000313" key="5">
    <source>
        <dbReference type="Proteomes" id="UP000829999"/>
    </source>
</evidence>
<keyword evidence="5" id="KW-1185">Reference proteome</keyword>
<keyword evidence="3" id="KW-0677">Repeat</keyword>
<dbReference type="InterPro" id="IPR002635">
    <property type="entry name" value="Chorion"/>
</dbReference>
<evidence type="ECO:0000256" key="1">
    <source>
        <dbReference type="ARBA" id="ARBA00002085"/>
    </source>
</evidence>